<dbReference type="InParanoid" id="J4G886"/>
<dbReference type="GeneID" id="24097759"/>
<gene>
    <name evidence="2" type="ORF">FIBRA_04960</name>
</gene>
<name>J4G886_9APHY</name>
<feature type="compositionally biased region" description="Low complexity" evidence="1">
    <location>
        <begin position="268"/>
        <end position="285"/>
    </location>
</feature>
<accession>J4G886</accession>
<dbReference type="STRING" id="599839.J4G886"/>
<feature type="region of interest" description="Disordered" evidence="1">
    <location>
        <begin position="461"/>
        <end position="552"/>
    </location>
</feature>
<keyword evidence="3" id="KW-1185">Reference proteome</keyword>
<reference evidence="2 3" key="1">
    <citation type="journal article" date="2012" name="Appl. Environ. Microbiol.">
        <title>Short-read sequencing for genomic analysis of the brown rot fungus Fibroporia radiculosa.</title>
        <authorList>
            <person name="Tang J.D."/>
            <person name="Perkins A.D."/>
            <person name="Sonstegard T.S."/>
            <person name="Schroeder S.G."/>
            <person name="Burgess S.C."/>
            <person name="Diehl S.V."/>
        </authorList>
    </citation>
    <scope>NUCLEOTIDE SEQUENCE [LARGE SCALE GENOMIC DNA]</scope>
    <source>
        <strain evidence="2 3">TFFH 294</strain>
    </source>
</reference>
<evidence type="ECO:0000256" key="1">
    <source>
        <dbReference type="SAM" id="MobiDB-lite"/>
    </source>
</evidence>
<sequence>MVKLLLSPAKGNASSPYFPFHGYLGLTPVKVEGTVRTRIEEDGKSILAKSISVSVRCYESRSSRTRGTGRTSLLVDYTDVLWSKPETSDWADVGDLDLSFKITLPKRTAGLSTANFQVYRTFWRVEASEYTSLSPSIISLTAHHSSFLSALLPHILFIPQALEHTPIIGIGRRTVRHFDLALVRYDLPPYPLLPSSPPPPISSQHPSYLQTNKPRAPVLRYSISAPNHPVGPNDIVFASLSLQPLDHNVYVRHATLVVERRIDILSPSASASATSTPSASPYLPSHDSVTPKSSNSHLSVSAYTSGSASPMPLTPTSSTTSFESHASSRPLLSESPQAVSSFPPSSFPYPLRHSSSGSSEPPEKTLVLPVLTTECSGFARDAAGVWSKTLSMQWPTARPQSRWALGETMHSELASVRFFIRVTVRVTGPAGTDILELEPHEIVIVATSEAERRTALTKYAEQREGALRSKSKSPWRARHSDDEQDVARRAAADGQSKSYPDIHDDAARSAHHRKGGQSQSGMAEKEKTRVKTARRPHTSAGPRDKSSFPYTGDIDLALDTNAGAHETLHARRESRGHARRTSGQTGGPTGVEGADVASEHDNGRKPSENGRRLEISPKDRVRVWEEESTRIETQSRRSPSHILGSLGLNFGRKKQVSQRG</sequence>
<dbReference type="OrthoDB" id="3230530at2759"/>
<dbReference type="HOGENOM" id="CLU_014309_0_0_1"/>
<protein>
    <submittedName>
        <fullName evidence="2">Uncharacterized protein</fullName>
    </submittedName>
</protein>
<feature type="compositionally biased region" description="Polar residues" evidence="1">
    <location>
        <begin position="287"/>
        <end position="306"/>
    </location>
</feature>
<dbReference type="RefSeq" id="XP_012182131.1">
    <property type="nucleotide sequence ID" value="XM_012326741.1"/>
</dbReference>
<feature type="compositionally biased region" description="Low complexity" evidence="1">
    <location>
        <begin position="307"/>
        <end position="328"/>
    </location>
</feature>
<feature type="region of interest" description="Disordered" evidence="1">
    <location>
        <begin position="568"/>
        <end position="660"/>
    </location>
</feature>
<evidence type="ECO:0000313" key="2">
    <source>
        <dbReference type="EMBL" id="CCM02848.1"/>
    </source>
</evidence>
<feature type="region of interest" description="Disordered" evidence="1">
    <location>
        <begin position="268"/>
        <end position="339"/>
    </location>
</feature>
<evidence type="ECO:0000313" key="3">
    <source>
        <dbReference type="Proteomes" id="UP000006352"/>
    </source>
</evidence>
<feature type="compositionally biased region" description="Basic residues" evidence="1">
    <location>
        <begin position="651"/>
        <end position="660"/>
    </location>
</feature>
<feature type="compositionally biased region" description="Basic and acidic residues" evidence="1">
    <location>
        <begin position="597"/>
        <end position="635"/>
    </location>
</feature>
<dbReference type="Proteomes" id="UP000006352">
    <property type="component" value="Unassembled WGS sequence"/>
</dbReference>
<organism evidence="2 3">
    <name type="scientific">Fibroporia radiculosa</name>
    <dbReference type="NCBI Taxonomy" id="599839"/>
    <lineage>
        <taxon>Eukaryota</taxon>
        <taxon>Fungi</taxon>
        <taxon>Dikarya</taxon>
        <taxon>Basidiomycota</taxon>
        <taxon>Agaricomycotina</taxon>
        <taxon>Agaricomycetes</taxon>
        <taxon>Polyporales</taxon>
        <taxon>Fibroporiaceae</taxon>
        <taxon>Fibroporia</taxon>
    </lineage>
</organism>
<feature type="compositionally biased region" description="Basic and acidic residues" evidence="1">
    <location>
        <begin position="478"/>
        <end position="491"/>
    </location>
</feature>
<dbReference type="EMBL" id="HE797095">
    <property type="protein sequence ID" value="CCM02848.1"/>
    <property type="molecule type" value="Genomic_DNA"/>
</dbReference>
<proteinExistence type="predicted"/>
<dbReference type="AlphaFoldDB" id="J4G886"/>